<dbReference type="GO" id="GO:0006508">
    <property type="term" value="P:proteolysis"/>
    <property type="evidence" value="ECO:0007669"/>
    <property type="project" value="UniProtKB-KW"/>
</dbReference>
<keyword evidence="5" id="KW-0378">Hydrolase</keyword>
<dbReference type="GO" id="GO:0046872">
    <property type="term" value="F:metal ion binding"/>
    <property type="evidence" value="ECO:0007669"/>
    <property type="project" value="UniProtKB-KW"/>
</dbReference>
<dbReference type="SUPFAM" id="SSF53187">
    <property type="entry name" value="Zn-dependent exopeptidases"/>
    <property type="match status" value="1"/>
</dbReference>
<evidence type="ECO:0000256" key="1">
    <source>
        <dbReference type="ARBA" id="ARBA00001941"/>
    </source>
</evidence>
<dbReference type="AlphaFoldDB" id="A0A7Z8KMH2"/>
<dbReference type="CDD" id="cd03890">
    <property type="entry name" value="M20_pepD"/>
    <property type="match status" value="1"/>
</dbReference>
<evidence type="ECO:0000256" key="2">
    <source>
        <dbReference type="ARBA" id="ARBA00001947"/>
    </source>
</evidence>
<evidence type="ECO:0000256" key="8">
    <source>
        <dbReference type="ARBA" id="ARBA00023285"/>
    </source>
</evidence>
<keyword evidence="3" id="KW-0645">Protease</keyword>
<dbReference type="Pfam" id="PF01546">
    <property type="entry name" value="Peptidase_M20"/>
    <property type="match status" value="1"/>
</dbReference>
<accession>A0A7Z8KMH2</accession>
<organism evidence="10 11">
    <name type="scientific">Methanolobus vulcani</name>
    <dbReference type="NCBI Taxonomy" id="38026"/>
    <lineage>
        <taxon>Archaea</taxon>
        <taxon>Methanobacteriati</taxon>
        <taxon>Methanobacteriota</taxon>
        <taxon>Stenosarchaea group</taxon>
        <taxon>Methanomicrobia</taxon>
        <taxon>Methanosarcinales</taxon>
        <taxon>Methanosarcinaceae</taxon>
        <taxon>Methanolobus</taxon>
    </lineage>
</organism>
<evidence type="ECO:0000313" key="11">
    <source>
        <dbReference type="Proteomes" id="UP000319335"/>
    </source>
</evidence>
<dbReference type="Pfam" id="PF07687">
    <property type="entry name" value="M20_dimer"/>
    <property type="match status" value="1"/>
</dbReference>
<comment type="cofactor">
    <cofactor evidence="1">
        <name>Co(2+)</name>
        <dbReference type="ChEBI" id="CHEBI:48828"/>
    </cofactor>
</comment>
<reference evidence="10 11" key="1">
    <citation type="submission" date="2019-06" db="EMBL/GenBank/DDBJ databases">
        <title>Draft genome sequence of Methanolobus vulcani B1d.</title>
        <authorList>
            <person name="Creighbaum A.J."/>
            <person name="Ticak T."/>
            <person name="Hariraju D."/>
            <person name="Arivett B.A."/>
            <person name="Ferguson D.J.Jr."/>
        </authorList>
    </citation>
    <scope>NUCLEOTIDE SEQUENCE [LARGE SCALE GENOMIC DNA]</scope>
    <source>
        <strain evidence="10 11">B1d</strain>
    </source>
</reference>
<dbReference type="InterPro" id="IPR001160">
    <property type="entry name" value="Peptidase_M20C"/>
</dbReference>
<evidence type="ECO:0000259" key="9">
    <source>
        <dbReference type="Pfam" id="PF07687"/>
    </source>
</evidence>
<dbReference type="PANTHER" id="PTHR43501:SF1">
    <property type="entry name" value="CYTOSOL NON-SPECIFIC DIPEPTIDASE"/>
    <property type="match status" value="1"/>
</dbReference>
<evidence type="ECO:0000256" key="7">
    <source>
        <dbReference type="ARBA" id="ARBA00023049"/>
    </source>
</evidence>
<dbReference type="NCBIfam" id="TIGR01893">
    <property type="entry name" value="aa-his-dipept"/>
    <property type="match status" value="1"/>
</dbReference>
<evidence type="ECO:0000256" key="5">
    <source>
        <dbReference type="ARBA" id="ARBA00022801"/>
    </source>
</evidence>
<dbReference type="PRINTS" id="PR00934">
    <property type="entry name" value="XHISDIPTASE"/>
</dbReference>
<feature type="domain" description="Peptidase M20 dimerisation" evidence="9">
    <location>
        <begin position="206"/>
        <end position="289"/>
    </location>
</feature>
<keyword evidence="4" id="KW-0479">Metal-binding</keyword>
<dbReference type="InterPro" id="IPR002933">
    <property type="entry name" value="Peptidase_M20"/>
</dbReference>
<keyword evidence="7" id="KW-0482">Metalloprotease</keyword>
<dbReference type="InterPro" id="IPR011650">
    <property type="entry name" value="Peptidase_M20_dimer"/>
</dbReference>
<dbReference type="GO" id="GO:0070573">
    <property type="term" value="F:metallodipeptidase activity"/>
    <property type="evidence" value="ECO:0007669"/>
    <property type="project" value="TreeGrafter"/>
</dbReference>
<evidence type="ECO:0000256" key="4">
    <source>
        <dbReference type="ARBA" id="ARBA00022723"/>
    </source>
</evidence>
<dbReference type="RefSeq" id="WP_154810308.1">
    <property type="nucleotide sequence ID" value="NZ_VIAQ01000017.1"/>
</dbReference>
<dbReference type="OrthoDB" id="133929at2157"/>
<keyword evidence="8" id="KW-0170">Cobalt</keyword>
<dbReference type="PIRSF" id="PIRSF016599">
    <property type="entry name" value="Xaa-His_dipept"/>
    <property type="match status" value="1"/>
</dbReference>
<gene>
    <name evidence="10" type="ORF">FKV42_11010</name>
</gene>
<dbReference type="Gene3D" id="3.40.630.10">
    <property type="entry name" value="Zn peptidases"/>
    <property type="match status" value="2"/>
</dbReference>
<keyword evidence="11" id="KW-1185">Reference proteome</keyword>
<evidence type="ECO:0000313" key="10">
    <source>
        <dbReference type="EMBL" id="TQD24453.1"/>
    </source>
</evidence>
<proteinExistence type="predicted"/>
<dbReference type="PANTHER" id="PTHR43501">
    <property type="entry name" value="CYTOSOL NON-SPECIFIC DIPEPTIDASE"/>
    <property type="match status" value="1"/>
</dbReference>
<comment type="caution">
    <text evidence="10">The sequence shown here is derived from an EMBL/GenBank/DDBJ whole genome shotgun (WGS) entry which is preliminary data.</text>
</comment>
<dbReference type="EMBL" id="VIAQ01000017">
    <property type="protein sequence ID" value="TQD24453.1"/>
    <property type="molecule type" value="Genomic_DNA"/>
</dbReference>
<evidence type="ECO:0000256" key="3">
    <source>
        <dbReference type="ARBA" id="ARBA00022670"/>
    </source>
</evidence>
<dbReference type="GO" id="GO:0005829">
    <property type="term" value="C:cytosol"/>
    <property type="evidence" value="ECO:0007669"/>
    <property type="project" value="TreeGrafter"/>
</dbReference>
<dbReference type="FunFam" id="3.40.630.10:FF:000018">
    <property type="entry name" value="Aminoacyl-histidine dipeptidase PepD"/>
    <property type="match status" value="1"/>
</dbReference>
<name>A0A7Z8KMH2_9EURY</name>
<sequence length="509" mass="55110">MDEITERILSHFREVCSIPRCSKNEEKIAMWLKQWALHHGFSVKFDSVNNIVIGVPGSKGCEYLPSIVIQGHMDMVCEKTQDSDHDFTKNPIIPVVDGEWLRAQGTTLGADNGIAIAIALALAEDKSLKHPPLELLFTVDEETGLTGANALTPDFISGEILLNVDSEDEGVFTVGCAGGLNTTISMPVDVSPLPENMITFNLVVDGLVGGHSGVDIHENRANANKLIAGALSSIADRMDIRIIDIKAGSAHNAIPRYAQATVAVTAGKQEELSKLISDLENEMKSDYSEIETGLAIRIDEFSSPSLDSQKEITESIDSETSSRIIGLLQELPHGVASMSADIEGLVETSSNLATINIKDGKLVVLSSQRSSVDSGLAALTSSIESVAKKYGADYEHNSGYPAWQPDMSSPLLKRCMEVYSSVFGEKAKIEVIHAGLECAVIGSKFETMDMISFGPTIKNPHSPDECLHIPSIRKIWDFMVVLLESFAVKDEKKKAGKAKKKGKGKRSRS</sequence>
<evidence type="ECO:0000256" key="6">
    <source>
        <dbReference type="ARBA" id="ARBA00022833"/>
    </source>
</evidence>
<keyword evidence="6" id="KW-0862">Zinc</keyword>
<protein>
    <submittedName>
        <fullName evidence="10">Aminoacyl-histidine dipeptidase</fullName>
    </submittedName>
</protein>
<comment type="cofactor">
    <cofactor evidence="2">
        <name>Zn(2+)</name>
        <dbReference type="ChEBI" id="CHEBI:29105"/>
    </cofactor>
</comment>
<dbReference type="Proteomes" id="UP000319335">
    <property type="component" value="Unassembled WGS sequence"/>
</dbReference>
<dbReference type="FunFam" id="3.40.630.10:FF:000015">
    <property type="entry name" value="Aminoacyl-histidine dipeptidase PepD"/>
    <property type="match status" value="1"/>
</dbReference>